<keyword evidence="4" id="KW-1185">Reference proteome</keyword>
<dbReference type="HOGENOM" id="CLU_1525507_0_0_1"/>
<accession>A0A0B2WTC3</accession>
<proteinExistence type="predicted"/>
<feature type="region of interest" description="Disordered" evidence="1">
    <location>
        <begin position="79"/>
        <end position="176"/>
    </location>
</feature>
<dbReference type="GeneID" id="63739305"/>
<dbReference type="Proteomes" id="UP000030816">
    <property type="component" value="Unassembled WGS sequence"/>
</dbReference>
<gene>
    <name evidence="3" type="ORF">MAM_04850</name>
</gene>
<feature type="compositionally biased region" description="Low complexity" evidence="1">
    <location>
        <begin position="164"/>
        <end position="176"/>
    </location>
</feature>
<evidence type="ECO:0000256" key="1">
    <source>
        <dbReference type="SAM" id="MobiDB-lite"/>
    </source>
</evidence>
<sequence>MRPVGKLLTRGVGALVFPALALALAAATVSATAAASCCSAGIPAPGYSGASPSPGPPSACGSCRPSAVFPSSVLLPPAYGGTRAATPHGPSGAGSTETLSTPSTATWGSPASSGGPGSSSGCADASWPCYESESGAGATETTSRQTAAPTTFVTVTRAPSYEDPPSYTGPPSYGGV</sequence>
<dbReference type="AlphaFoldDB" id="A0A0B2WTC3"/>
<evidence type="ECO:0000256" key="2">
    <source>
        <dbReference type="SAM" id="SignalP"/>
    </source>
</evidence>
<feature type="signal peptide" evidence="2">
    <location>
        <begin position="1"/>
        <end position="34"/>
    </location>
</feature>
<feature type="chain" id="PRO_5002096182" evidence="2">
    <location>
        <begin position="35"/>
        <end position="176"/>
    </location>
</feature>
<feature type="compositionally biased region" description="Low complexity" evidence="1">
    <location>
        <begin position="100"/>
        <end position="126"/>
    </location>
</feature>
<dbReference type="EMBL" id="AZHE01000011">
    <property type="protein sequence ID" value="KHN97253.1"/>
    <property type="molecule type" value="Genomic_DNA"/>
</dbReference>
<feature type="compositionally biased region" description="Polar residues" evidence="1">
    <location>
        <begin position="139"/>
        <end position="154"/>
    </location>
</feature>
<dbReference type="RefSeq" id="XP_040678319.1">
    <property type="nucleotide sequence ID" value="XM_040823648.1"/>
</dbReference>
<keyword evidence="2" id="KW-0732">Signal</keyword>
<protein>
    <submittedName>
        <fullName evidence="3">Uncharacterized protein</fullName>
    </submittedName>
</protein>
<evidence type="ECO:0000313" key="4">
    <source>
        <dbReference type="Proteomes" id="UP000030816"/>
    </source>
</evidence>
<name>A0A0B2WTC3_METAS</name>
<comment type="caution">
    <text evidence="3">The sequence shown here is derived from an EMBL/GenBank/DDBJ whole genome shotgun (WGS) entry which is preliminary data.</text>
</comment>
<reference evidence="3 4" key="1">
    <citation type="journal article" date="2014" name="Proc. Natl. Acad. Sci. U.S.A.">
        <title>Trajectory and genomic determinants of fungal-pathogen speciation and host adaptation.</title>
        <authorList>
            <person name="Hu X."/>
            <person name="Xiao G."/>
            <person name="Zheng P."/>
            <person name="Shang Y."/>
            <person name="Su Y."/>
            <person name="Zhang X."/>
            <person name="Liu X."/>
            <person name="Zhan S."/>
            <person name="St Leger R.J."/>
            <person name="Wang C."/>
        </authorList>
    </citation>
    <scope>NUCLEOTIDE SEQUENCE [LARGE SCALE GENOMIC DNA]</scope>
    <source>
        <strain evidence="3 4">ARSEF 1941</strain>
    </source>
</reference>
<evidence type="ECO:0000313" key="3">
    <source>
        <dbReference type="EMBL" id="KHN97253.1"/>
    </source>
</evidence>
<organism evidence="3 4">
    <name type="scientific">Metarhizium album (strain ARSEF 1941)</name>
    <dbReference type="NCBI Taxonomy" id="1081103"/>
    <lineage>
        <taxon>Eukaryota</taxon>
        <taxon>Fungi</taxon>
        <taxon>Dikarya</taxon>
        <taxon>Ascomycota</taxon>
        <taxon>Pezizomycotina</taxon>
        <taxon>Sordariomycetes</taxon>
        <taxon>Hypocreomycetidae</taxon>
        <taxon>Hypocreales</taxon>
        <taxon>Clavicipitaceae</taxon>
        <taxon>Metarhizium</taxon>
    </lineage>
</organism>